<keyword evidence="3" id="KW-0378">Hydrolase</keyword>
<feature type="chain" id="PRO_5046159613" evidence="1">
    <location>
        <begin position="21"/>
        <end position="464"/>
    </location>
</feature>
<feature type="signal peptide" evidence="1">
    <location>
        <begin position="1"/>
        <end position="20"/>
    </location>
</feature>
<dbReference type="EMBL" id="JBBHJY010000011">
    <property type="protein sequence ID" value="MEJ6011817.1"/>
    <property type="molecule type" value="Genomic_DNA"/>
</dbReference>
<dbReference type="EC" id="3.1.1.103" evidence="3"/>
<dbReference type="Pfam" id="PF00144">
    <property type="entry name" value="Beta-lactamase"/>
    <property type="match status" value="1"/>
</dbReference>
<evidence type="ECO:0000313" key="3">
    <source>
        <dbReference type="EMBL" id="MEJ6011817.1"/>
    </source>
</evidence>
<dbReference type="Gene3D" id="3.40.710.10">
    <property type="entry name" value="DD-peptidase/beta-lactamase superfamily"/>
    <property type="match status" value="1"/>
</dbReference>
<dbReference type="InterPro" id="IPR001466">
    <property type="entry name" value="Beta-lactam-related"/>
</dbReference>
<dbReference type="Proteomes" id="UP001379235">
    <property type="component" value="Unassembled WGS sequence"/>
</dbReference>
<accession>A0ABU8SCW7</accession>
<dbReference type="InterPro" id="IPR050491">
    <property type="entry name" value="AmpC-like"/>
</dbReference>
<keyword evidence="1" id="KW-0732">Signal</keyword>
<comment type="caution">
    <text evidence="3">The sequence shown here is derived from an EMBL/GenBank/DDBJ whole genome shotgun (WGS) entry which is preliminary data.</text>
</comment>
<sequence>MKIASLAAIAALLAPLPVLAQALTPEESAKIDAAVTKVLAETGVPAAQVAVVRDGRIVLSKAWGKASGSQPAARADMRFQIASISKQFLGALMLLLEDEGKLSLDDKVAKYMPEVTGADRITLRQLLNHTSGLQDYWPQDYSFAAMEKPTAPGGIVDRWAKKPLDYEPGTRWQYSNTGYVVAGMIAEKVGGAHLWYQFEQKLFKPLGISPVPLDSTHGPAFPVGHERFALGPVRPVKPAARGWLWAAGELAMSAEELSKWNIARIDRTLLPREDWEEMERPQILTNGINSNYGLGVFRVTANGRTLVDHGGASVGFLSLNRVWPDTRAAVTVLTNADFGGAQTKINDAVTEIILPANAQASVPEAARTEDARDDLAALAEGKFEPLRFTESARYYFTPTALGDYRDSLVKLGKPTSIEPTRSPRLRGGFVNRVYKVTWPSRTMYLSTYAEPGDKGRWEQFMLTD</sequence>
<dbReference type="RefSeq" id="WP_339969424.1">
    <property type="nucleotide sequence ID" value="NZ_JBBHJY010000011.1"/>
</dbReference>
<name>A0ABU8SCW7_9SPHN</name>
<reference evidence="3 4" key="1">
    <citation type="submission" date="2024-03" db="EMBL/GenBank/DDBJ databases">
        <authorList>
            <person name="Jo J.-H."/>
        </authorList>
    </citation>
    <scope>NUCLEOTIDE SEQUENCE [LARGE SCALE GENOMIC DNA]</scope>
    <source>
        <strain evidence="3 4">AS3R-12</strain>
    </source>
</reference>
<dbReference type="GO" id="GO:0016787">
    <property type="term" value="F:hydrolase activity"/>
    <property type="evidence" value="ECO:0007669"/>
    <property type="project" value="UniProtKB-KW"/>
</dbReference>
<dbReference type="PANTHER" id="PTHR46825:SF9">
    <property type="entry name" value="BETA-LACTAMASE-RELATED DOMAIN-CONTAINING PROTEIN"/>
    <property type="match status" value="1"/>
</dbReference>
<evidence type="ECO:0000313" key="4">
    <source>
        <dbReference type="Proteomes" id="UP001379235"/>
    </source>
</evidence>
<dbReference type="SUPFAM" id="SSF56601">
    <property type="entry name" value="beta-lactamase/transpeptidase-like"/>
    <property type="match status" value="1"/>
</dbReference>
<evidence type="ECO:0000259" key="2">
    <source>
        <dbReference type="Pfam" id="PF00144"/>
    </source>
</evidence>
<proteinExistence type="predicted"/>
<evidence type="ECO:0000256" key="1">
    <source>
        <dbReference type="SAM" id="SignalP"/>
    </source>
</evidence>
<keyword evidence="4" id="KW-1185">Reference proteome</keyword>
<gene>
    <name evidence="3" type="ORF">WG900_18085</name>
</gene>
<dbReference type="PANTHER" id="PTHR46825">
    <property type="entry name" value="D-ALANYL-D-ALANINE-CARBOXYPEPTIDASE/ENDOPEPTIDASE AMPH"/>
    <property type="match status" value="1"/>
</dbReference>
<feature type="domain" description="Beta-lactamase-related" evidence="2">
    <location>
        <begin position="31"/>
        <end position="341"/>
    </location>
</feature>
<protein>
    <submittedName>
        <fullName evidence="3">Serine hydrolase domain-containing protein</fullName>
        <ecNumber evidence="3">3.1.1.103</ecNumber>
    </submittedName>
</protein>
<dbReference type="InterPro" id="IPR012338">
    <property type="entry name" value="Beta-lactam/transpept-like"/>
</dbReference>
<organism evidence="3 4">
    <name type="scientific">Novosphingobium aquae</name>
    <dbReference type="NCBI Taxonomy" id="3133435"/>
    <lineage>
        <taxon>Bacteria</taxon>
        <taxon>Pseudomonadati</taxon>
        <taxon>Pseudomonadota</taxon>
        <taxon>Alphaproteobacteria</taxon>
        <taxon>Sphingomonadales</taxon>
        <taxon>Sphingomonadaceae</taxon>
        <taxon>Novosphingobium</taxon>
    </lineage>
</organism>